<gene>
    <name evidence="2" type="ORF">JIN85_13945</name>
</gene>
<name>A0A934VX69_9BACT</name>
<dbReference type="InterPro" id="IPR013783">
    <property type="entry name" value="Ig-like_fold"/>
</dbReference>
<dbReference type="RefSeq" id="WP_200271758.1">
    <property type="nucleotide sequence ID" value="NZ_JAENIJ010000023.1"/>
</dbReference>
<feature type="signal peptide" evidence="1">
    <location>
        <begin position="1"/>
        <end position="19"/>
    </location>
</feature>
<dbReference type="AlphaFoldDB" id="A0A934VX69"/>
<keyword evidence="1" id="KW-0732">Signal</keyword>
<keyword evidence="3" id="KW-1185">Reference proteome</keyword>
<dbReference type="InterPro" id="IPR011467">
    <property type="entry name" value="DUF1573"/>
</dbReference>
<feature type="chain" id="PRO_5037342998" evidence="1">
    <location>
        <begin position="20"/>
        <end position="226"/>
    </location>
</feature>
<comment type="caution">
    <text evidence="2">The sequence shown here is derived from an EMBL/GenBank/DDBJ whole genome shotgun (WGS) entry which is preliminary data.</text>
</comment>
<organism evidence="2 3">
    <name type="scientific">Luteolibacter pohnpeiensis</name>
    <dbReference type="NCBI Taxonomy" id="454153"/>
    <lineage>
        <taxon>Bacteria</taxon>
        <taxon>Pseudomonadati</taxon>
        <taxon>Verrucomicrobiota</taxon>
        <taxon>Verrucomicrobiia</taxon>
        <taxon>Verrucomicrobiales</taxon>
        <taxon>Verrucomicrobiaceae</taxon>
        <taxon>Luteolibacter</taxon>
    </lineage>
</organism>
<dbReference type="EMBL" id="JAENIJ010000023">
    <property type="protein sequence ID" value="MBK1883523.1"/>
    <property type="molecule type" value="Genomic_DNA"/>
</dbReference>
<evidence type="ECO:0000313" key="2">
    <source>
        <dbReference type="EMBL" id="MBK1883523.1"/>
    </source>
</evidence>
<evidence type="ECO:0000313" key="3">
    <source>
        <dbReference type="Proteomes" id="UP000603141"/>
    </source>
</evidence>
<dbReference type="Pfam" id="PF07610">
    <property type="entry name" value="DUF1573"/>
    <property type="match status" value="1"/>
</dbReference>
<dbReference type="Gene3D" id="2.60.40.10">
    <property type="entry name" value="Immunoglobulins"/>
    <property type="match status" value="1"/>
</dbReference>
<proteinExistence type="predicted"/>
<protein>
    <submittedName>
        <fullName evidence="2">DUF1573 domain-containing protein</fullName>
    </submittedName>
</protein>
<accession>A0A934VX69</accession>
<evidence type="ECO:0000256" key="1">
    <source>
        <dbReference type="SAM" id="SignalP"/>
    </source>
</evidence>
<dbReference type="Proteomes" id="UP000603141">
    <property type="component" value="Unassembled WGS sequence"/>
</dbReference>
<reference evidence="2" key="1">
    <citation type="submission" date="2021-01" db="EMBL/GenBank/DDBJ databases">
        <title>Modified the classification status of verrucomicrobia.</title>
        <authorList>
            <person name="Feng X."/>
        </authorList>
    </citation>
    <scope>NUCLEOTIDE SEQUENCE</scope>
    <source>
        <strain evidence="2">KCTC 22041</strain>
    </source>
</reference>
<sequence>MRFVAVLFCGILWVGFAEAAELKFEQPNQVIVTEYGQKETVVDFTFTNLSEYTETIEGVTTGCSCSSTELLDKKMEYAPGETGTIQVHIDVSGIVGESTKYLEVYLVGDDVAKPSASLSVKISKPELISLKPKTLKWAVGAELEPKTIEISVLDGQEVNLDEFILDSETFVGKLNEIKKGRKYELIVTPTDTSRAPKMGVILLKTDSKVRGFAKINAYAVIVQKAG</sequence>